<feature type="transmembrane region" description="Helical" evidence="2">
    <location>
        <begin position="239"/>
        <end position="257"/>
    </location>
</feature>
<evidence type="ECO:0000313" key="4">
    <source>
        <dbReference type="Proteomes" id="UP000018538"/>
    </source>
</evidence>
<dbReference type="EMBL" id="KI635790">
    <property type="protein sequence ID" value="ETB58042.1"/>
    <property type="molecule type" value="Genomic_DNA"/>
</dbReference>
<dbReference type="InterPro" id="IPR006477">
    <property type="entry name" value="Yir_bir_cir"/>
</dbReference>
<name>V7PGY5_PLAYE</name>
<keyword evidence="4" id="KW-1185">Reference proteome</keyword>
<evidence type="ECO:0000256" key="1">
    <source>
        <dbReference type="SAM" id="Coils"/>
    </source>
</evidence>
<organism evidence="3 4">
    <name type="scientific">Plasmodium yoelii 17X</name>
    <dbReference type="NCBI Taxonomy" id="1323249"/>
    <lineage>
        <taxon>Eukaryota</taxon>
        <taxon>Sar</taxon>
        <taxon>Alveolata</taxon>
        <taxon>Apicomplexa</taxon>
        <taxon>Aconoidasida</taxon>
        <taxon>Haemosporida</taxon>
        <taxon>Plasmodiidae</taxon>
        <taxon>Plasmodium</taxon>
        <taxon>Plasmodium (Vinckeia)</taxon>
    </lineage>
</organism>
<gene>
    <name evidence="3" type="ORF">YYC_04135</name>
</gene>
<protein>
    <submittedName>
        <fullName evidence="3">Uncharacterized protein</fullName>
    </submittedName>
</protein>
<dbReference type="Pfam" id="PF06022">
    <property type="entry name" value="Cir_Bir_Yir"/>
    <property type="match status" value="1"/>
</dbReference>
<accession>V7PGY5</accession>
<dbReference type="NCBIfam" id="TIGR01590">
    <property type="entry name" value="yir-bir-cir_Pla"/>
    <property type="match status" value="1"/>
</dbReference>
<evidence type="ECO:0000313" key="3">
    <source>
        <dbReference type="EMBL" id="ETB58042.1"/>
    </source>
</evidence>
<keyword evidence="2" id="KW-1133">Transmembrane helix</keyword>
<dbReference type="AlphaFoldDB" id="V7PGY5"/>
<reference evidence="3 4" key="1">
    <citation type="submission" date="2013-11" db="EMBL/GenBank/DDBJ databases">
        <title>The Genome Sequence of Plasmodium yoelii 17X.</title>
        <authorList>
            <consortium name="The Broad Institute Genomics Platform"/>
            <consortium name="The Broad Institute Genome Sequencing Center for Infectious Disease"/>
            <person name="Neafsey D."/>
            <person name="Adams J."/>
            <person name="Walker B."/>
            <person name="Young S.K."/>
            <person name="Zeng Q."/>
            <person name="Gargeya S."/>
            <person name="Fitzgerald M."/>
            <person name="Haas B."/>
            <person name="Abouelleil A."/>
            <person name="Alvarado L."/>
            <person name="Chapman S.B."/>
            <person name="Gainer-Dewar J."/>
            <person name="Goldberg J."/>
            <person name="Griggs A."/>
            <person name="Gujja S."/>
            <person name="Hansen M."/>
            <person name="Howarth C."/>
            <person name="Imamovic A."/>
            <person name="Ireland A."/>
            <person name="Larimer J."/>
            <person name="McCowan C."/>
            <person name="Murphy C."/>
            <person name="Pearson M."/>
            <person name="Poon T.W."/>
            <person name="Priest M."/>
            <person name="Roberts A."/>
            <person name="Saif S."/>
            <person name="Shea T."/>
            <person name="Sykes S."/>
            <person name="Wortman J."/>
            <person name="Nusbaum C."/>
            <person name="Birren B."/>
        </authorList>
    </citation>
    <scope>NUCLEOTIDE SEQUENCE [LARGE SCALE GENOMIC DNA]</scope>
    <source>
        <strain evidence="3 4">17X</strain>
    </source>
</reference>
<keyword evidence="2" id="KW-0812">Transmembrane</keyword>
<evidence type="ECO:0000256" key="2">
    <source>
        <dbReference type="SAM" id="Phobius"/>
    </source>
</evidence>
<keyword evidence="1" id="KW-0175">Coiled coil</keyword>
<sequence length="309" mass="36718">MNDQMCYKFFAVRNSFPDQLSKGNYQFNNNFKNTFCTDIKCETDIDKINAVFLWLFQAFFGDSYSFKNYAKSNINIVGYIWAWLSYKLNQKSHDKINNLNEFYDQYINNDKEYIKDINNVSDYKSYKDLIDKKQELMSIDIKDISKFYDPFKLLCEMYIEIDANILNCKTYLEKANKFVEKYDELNEDYNNTKGSPYNQILSTLSNDYNNLKNKCNSAQSINFPTLPTYSRRSVIKHTLISIAFVFVAVSIFLGIFYKRKNKKYKEENESITYDSKRMPISGISKYVRKHEDEKERIKLLVYGEIDQTL</sequence>
<keyword evidence="2" id="KW-0472">Membrane</keyword>
<dbReference type="Proteomes" id="UP000018538">
    <property type="component" value="Unassembled WGS sequence"/>
</dbReference>
<proteinExistence type="predicted"/>
<feature type="coiled-coil region" evidence="1">
    <location>
        <begin position="168"/>
        <end position="221"/>
    </location>
</feature>